<evidence type="ECO:0000313" key="2">
    <source>
        <dbReference type="Proteomes" id="UP000295558"/>
    </source>
</evidence>
<dbReference type="EMBL" id="SNZK01000010">
    <property type="protein sequence ID" value="TDR51974.1"/>
    <property type="molecule type" value="Genomic_DNA"/>
</dbReference>
<organism evidence="1 2">
    <name type="scientific">Listeria rocourtiae</name>
    <dbReference type="NCBI Taxonomy" id="647910"/>
    <lineage>
        <taxon>Bacteria</taxon>
        <taxon>Bacillati</taxon>
        <taxon>Bacillota</taxon>
        <taxon>Bacilli</taxon>
        <taxon>Bacillales</taxon>
        <taxon>Listeriaceae</taxon>
        <taxon>Listeria</taxon>
    </lineage>
</organism>
<accession>A0A4R6ZIY6</accession>
<comment type="caution">
    <text evidence="1">The sequence shown here is derived from an EMBL/GenBank/DDBJ whole genome shotgun (WGS) entry which is preliminary data.</text>
</comment>
<reference evidence="1 2" key="1">
    <citation type="submission" date="2019-03" db="EMBL/GenBank/DDBJ databases">
        <title>Genomic Encyclopedia of Type Strains, Phase III (KMG-III): the genomes of soil and plant-associated and newly described type strains.</title>
        <authorList>
            <person name="Whitman W."/>
        </authorList>
    </citation>
    <scope>NUCLEOTIDE SEQUENCE [LARGE SCALE GENOMIC DNA]</scope>
    <source>
        <strain evidence="1 2">CECT 7972</strain>
    </source>
</reference>
<gene>
    <name evidence="1" type="ORF">DFP96_11050</name>
</gene>
<protein>
    <submittedName>
        <fullName evidence="1">Uncharacterized protein</fullName>
    </submittedName>
</protein>
<evidence type="ECO:0000313" key="1">
    <source>
        <dbReference type="EMBL" id="TDR51974.1"/>
    </source>
</evidence>
<name>A0A4R6ZIY6_9LIST</name>
<dbReference type="AlphaFoldDB" id="A0A4R6ZIY6"/>
<dbReference type="Proteomes" id="UP000295558">
    <property type="component" value="Unassembled WGS sequence"/>
</dbReference>
<proteinExistence type="predicted"/>
<keyword evidence="2" id="KW-1185">Reference proteome</keyword>
<dbReference type="RefSeq" id="WP_036070833.1">
    <property type="nucleotide sequence ID" value="NZ_JAASUO010000008.1"/>
</dbReference>
<dbReference type="OrthoDB" id="2360619at2"/>
<sequence length="150" mass="17423">MLSFEEKKNIIDEYTELEAHPVSMGRINYHFPNSVREKRIAVNHLHPNGNAFVYAPYLDDADKNGFVNIREATESEIRELVSGAISFLSTDGDEFEEGYEEEFRDAYRTVLILRYENKMWAIYSDDHLEAIFPSREAADGYLEDEGFQAR</sequence>
<dbReference type="STRING" id="1265846.PROCOU_07913"/>